<reference evidence="5 6" key="1">
    <citation type="submission" date="2024-02" db="EMBL/GenBank/DDBJ databases">
        <title>Chromosome-scale genome assembly of the rough periwinkle Littorina saxatilis.</title>
        <authorList>
            <person name="De Jode A."/>
            <person name="Faria R."/>
            <person name="Formenti G."/>
            <person name="Sims Y."/>
            <person name="Smith T.P."/>
            <person name="Tracey A."/>
            <person name="Wood J.M.D."/>
            <person name="Zagrodzka Z.B."/>
            <person name="Johannesson K."/>
            <person name="Butlin R.K."/>
            <person name="Leder E.H."/>
        </authorList>
    </citation>
    <scope>NUCLEOTIDE SEQUENCE [LARGE SCALE GENOMIC DNA]</scope>
    <source>
        <strain evidence="5">Snail1</strain>
        <tissue evidence="5">Muscle</tissue>
    </source>
</reference>
<keyword evidence="6" id="KW-1185">Reference proteome</keyword>
<accession>A0AAN9B6S5</accession>
<dbReference type="InterPro" id="IPR002018">
    <property type="entry name" value="CarbesteraseB"/>
</dbReference>
<protein>
    <recommendedName>
        <fullName evidence="4">Carboxylesterase type B domain-containing protein</fullName>
    </recommendedName>
</protein>
<dbReference type="CDD" id="cd00312">
    <property type="entry name" value="Esterase_lipase"/>
    <property type="match status" value="1"/>
</dbReference>
<dbReference type="PANTHER" id="PTHR43903">
    <property type="entry name" value="NEUROLIGIN"/>
    <property type="match status" value="1"/>
</dbReference>
<feature type="chain" id="PRO_5042838522" description="Carboxylesterase type B domain-containing protein" evidence="3">
    <location>
        <begin position="24"/>
        <end position="574"/>
    </location>
</feature>
<proteinExistence type="inferred from homology"/>
<gene>
    <name evidence="5" type="ORF">V1264_023344</name>
</gene>
<feature type="signal peptide" evidence="3">
    <location>
        <begin position="1"/>
        <end position="23"/>
    </location>
</feature>
<dbReference type="InterPro" id="IPR029058">
    <property type="entry name" value="AB_hydrolase_fold"/>
</dbReference>
<feature type="domain" description="Carboxylesterase type B" evidence="4">
    <location>
        <begin position="26"/>
        <end position="554"/>
    </location>
</feature>
<evidence type="ECO:0000313" key="5">
    <source>
        <dbReference type="EMBL" id="KAK7100380.1"/>
    </source>
</evidence>
<dbReference type="Gene3D" id="3.40.50.1820">
    <property type="entry name" value="alpha/beta hydrolase"/>
    <property type="match status" value="1"/>
</dbReference>
<dbReference type="AlphaFoldDB" id="A0AAN9B6S5"/>
<evidence type="ECO:0000256" key="2">
    <source>
        <dbReference type="ARBA" id="ARBA00022729"/>
    </source>
</evidence>
<evidence type="ECO:0000256" key="3">
    <source>
        <dbReference type="SAM" id="SignalP"/>
    </source>
</evidence>
<dbReference type="SUPFAM" id="SSF53474">
    <property type="entry name" value="alpha/beta-Hydrolases"/>
    <property type="match status" value="1"/>
</dbReference>
<comment type="similarity">
    <text evidence="1">Belongs to the type-B carboxylesterase/lipase family.</text>
</comment>
<sequence length="574" mass="63837">MITMQWSMVLVLCALAMVSVVTGQQSVEVTTPFGAVRGLRTALDHQSYVDTFFKIPYAKPPIGDLRFKVPEHPDAWSGVRDGTQFGPQCPQPIDTYVLPYQVFPQSEDCLFLNIYRPQVTDPDTRLPVMVWIHGGAFFMGTGNRFNWTQLAANGVVVVTVDYRLGPLGFLCTEDGESPGNYGLYDQVMALKWVRDVISAFNGNPTNVTIFGESAGGASVSLLVLSREARGLFQRAIMESGVSLSPWTMSYRGAFPEPKAQAVELSTRLGCDVTDSARMLQCLRTKDAQEITNVSIVMEQAVGTVPIFRPVAETTFGQFGFLVANPETILLNNWFSDVPTLRGFNHDEAALGWQDKNDDGFTLDEVKQKVQWLVKTYFSRTGFPVASDNVFQEAMDLYINQPGVSGDPRKMRDAVVQMYTDLEFSAPEMLELQLATQHNIQPQYLYRFTYRSQNRMTPKWQGVVHVDELPYVSGAPVGGIQALPNYVSSWTADDIRVSRDFMTMWSNFAKNGDPTPSPVDGAKWLPWTQNTSQLLNIGSTLRMISYPGTPQQAFWKRTLSHAHFGTTVGGSGIIG</sequence>
<dbReference type="Proteomes" id="UP001374579">
    <property type="component" value="Unassembled WGS sequence"/>
</dbReference>
<evidence type="ECO:0000259" key="4">
    <source>
        <dbReference type="Pfam" id="PF00135"/>
    </source>
</evidence>
<dbReference type="PROSITE" id="PS00941">
    <property type="entry name" value="CARBOXYLESTERASE_B_2"/>
    <property type="match status" value="1"/>
</dbReference>
<dbReference type="InterPro" id="IPR019819">
    <property type="entry name" value="Carboxylesterase_B_CS"/>
</dbReference>
<evidence type="ECO:0000256" key="1">
    <source>
        <dbReference type="ARBA" id="ARBA00005964"/>
    </source>
</evidence>
<evidence type="ECO:0000313" key="6">
    <source>
        <dbReference type="Proteomes" id="UP001374579"/>
    </source>
</evidence>
<dbReference type="InterPro" id="IPR051093">
    <property type="entry name" value="Neuroligin/BSAL"/>
</dbReference>
<organism evidence="5 6">
    <name type="scientific">Littorina saxatilis</name>
    <dbReference type="NCBI Taxonomy" id="31220"/>
    <lineage>
        <taxon>Eukaryota</taxon>
        <taxon>Metazoa</taxon>
        <taxon>Spiralia</taxon>
        <taxon>Lophotrochozoa</taxon>
        <taxon>Mollusca</taxon>
        <taxon>Gastropoda</taxon>
        <taxon>Caenogastropoda</taxon>
        <taxon>Littorinimorpha</taxon>
        <taxon>Littorinoidea</taxon>
        <taxon>Littorinidae</taxon>
        <taxon>Littorina</taxon>
    </lineage>
</organism>
<dbReference type="Pfam" id="PF00135">
    <property type="entry name" value="COesterase"/>
    <property type="match status" value="1"/>
</dbReference>
<dbReference type="EMBL" id="JBAMIC010000011">
    <property type="protein sequence ID" value="KAK7100380.1"/>
    <property type="molecule type" value="Genomic_DNA"/>
</dbReference>
<name>A0AAN9B6S5_9CAEN</name>
<keyword evidence="2 3" id="KW-0732">Signal</keyword>
<comment type="caution">
    <text evidence="5">The sequence shown here is derived from an EMBL/GenBank/DDBJ whole genome shotgun (WGS) entry which is preliminary data.</text>
</comment>